<reference evidence="1 2" key="1">
    <citation type="submission" date="2024-03" db="EMBL/GenBank/DDBJ databases">
        <title>The Acrasis kona genome and developmental transcriptomes reveal deep origins of eukaryotic multicellular pathways.</title>
        <authorList>
            <person name="Sheikh S."/>
            <person name="Fu C.-J."/>
            <person name="Brown M.W."/>
            <person name="Baldauf S.L."/>
        </authorList>
    </citation>
    <scope>NUCLEOTIDE SEQUENCE [LARGE SCALE GENOMIC DNA]</scope>
    <source>
        <strain evidence="1 2">ATCC MYA-3509</strain>
    </source>
</reference>
<keyword evidence="2" id="KW-1185">Reference proteome</keyword>
<dbReference type="Proteomes" id="UP001431209">
    <property type="component" value="Unassembled WGS sequence"/>
</dbReference>
<dbReference type="AlphaFoldDB" id="A0AAW2ZMB7"/>
<accession>A0AAW2ZMB7</accession>
<gene>
    <name evidence="1" type="ORF">AKO1_002630</name>
</gene>
<protein>
    <submittedName>
        <fullName evidence="1">Uncharacterized protein</fullName>
    </submittedName>
</protein>
<sequence>MGLLSKTHKDTYTSVPVATGVVDSGVVPIVNSAKIIEREAIVTTVVDKAVLEQVVNKENREIHHVNLVQEIHEQPIIEVEKLAQTKYIKEATETSTVIENTTYENIDNARLSMTEEERTRYTLAHKGVLSKDQAVEIKKDISSTVIQDAEEIREIIIQPIIERHQQAIVTEIHEKKIIEFHEHPVIRKIIEKPIIREIFADSILVEQKEKVIAQKL</sequence>
<dbReference type="EMBL" id="JAOPGA020001741">
    <property type="protein sequence ID" value="KAL0490998.1"/>
    <property type="molecule type" value="Genomic_DNA"/>
</dbReference>
<name>A0AAW2ZMB7_9EUKA</name>
<comment type="caution">
    <text evidence="1">The sequence shown here is derived from an EMBL/GenBank/DDBJ whole genome shotgun (WGS) entry which is preliminary data.</text>
</comment>
<evidence type="ECO:0000313" key="1">
    <source>
        <dbReference type="EMBL" id="KAL0490998.1"/>
    </source>
</evidence>
<evidence type="ECO:0000313" key="2">
    <source>
        <dbReference type="Proteomes" id="UP001431209"/>
    </source>
</evidence>
<proteinExistence type="predicted"/>
<organism evidence="1 2">
    <name type="scientific">Acrasis kona</name>
    <dbReference type="NCBI Taxonomy" id="1008807"/>
    <lineage>
        <taxon>Eukaryota</taxon>
        <taxon>Discoba</taxon>
        <taxon>Heterolobosea</taxon>
        <taxon>Tetramitia</taxon>
        <taxon>Eutetramitia</taxon>
        <taxon>Acrasidae</taxon>
        <taxon>Acrasis</taxon>
    </lineage>
</organism>